<dbReference type="Proteomes" id="UP000198775">
    <property type="component" value="Unassembled WGS sequence"/>
</dbReference>
<dbReference type="InterPro" id="IPR015943">
    <property type="entry name" value="WD40/YVTN_repeat-like_dom_sf"/>
</dbReference>
<dbReference type="Pfam" id="PF25857">
    <property type="entry name" value="DUF7957"/>
    <property type="match status" value="1"/>
</dbReference>
<sequence>MTQHTVGNSTVSVSGSGGTVFSRSGKFQFPMPIKSQVILDGLLVVALDPTETLDLDPDVTVQRCRNVVALGPDCQLSWVVEEPPTGDTDDYYSILSVSKGKLTAKSTDRQFHRIDTATGELVDSWREYTWREVWIDGSTISTANSRLALPLKPSMWDGSTDTFVVVVGSGTEGADDPDVSVSPPNNAIAVGPDGALRWVASGVTTLEDDYSLLKPYCLGDRIIIRSVTDHYHEFDPETGEERAVWPHDQFEFGGERFSFGSPVIGLKWCDGVTVLKTDGPNRGHELYGFADDGTQLWHRSDETRWRLLKKEGEIRLWDETTRGRPTRFRFDEMTGKIIEKLTGSG</sequence>
<proteinExistence type="predicted"/>
<dbReference type="InterPro" id="IPR011047">
    <property type="entry name" value="Quinoprotein_ADH-like_sf"/>
</dbReference>
<gene>
    <name evidence="1" type="ORF">SAMN05216388_1002321</name>
</gene>
<protein>
    <recommendedName>
        <fullName evidence="3">PQQ-like domain-containing protein</fullName>
    </recommendedName>
</protein>
<organism evidence="1 2">
    <name type="scientific">Halorientalis persicus</name>
    <dbReference type="NCBI Taxonomy" id="1367881"/>
    <lineage>
        <taxon>Archaea</taxon>
        <taxon>Methanobacteriati</taxon>
        <taxon>Methanobacteriota</taxon>
        <taxon>Stenosarchaea group</taxon>
        <taxon>Halobacteria</taxon>
        <taxon>Halobacteriales</taxon>
        <taxon>Haloarculaceae</taxon>
        <taxon>Halorientalis</taxon>
    </lineage>
</organism>
<keyword evidence="2" id="KW-1185">Reference proteome</keyword>
<name>A0A1H8FLS1_9EURY</name>
<dbReference type="AlphaFoldDB" id="A0A1H8FLS1"/>
<reference evidence="2" key="1">
    <citation type="submission" date="2016-10" db="EMBL/GenBank/DDBJ databases">
        <authorList>
            <person name="Varghese N."/>
            <person name="Submissions S."/>
        </authorList>
    </citation>
    <scope>NUCLEOTIDE SEQUENCE [LARGE SCALE GENOMIC DNA]</scope>
    <source>
        <strain evidence="2">IBRC-M 10043</strain>
    </source>
</reference>
<dbReference type="Gene3D" id="2.130.10.10">
    <property type="entry name" value="YVTN repeat-like/Quinoprotein amine dehydrogenase"/>
    <property type="match status" value="1"/>
</dbReference>
<evidence type="ECO:0000313" key="2">
    <source>
        <dbReference type="Proteomes" id="UP000198775"/>
    </source>
</evidence>
<accession>A0A1H8FLS1</accession>
<dbReference type="EMBL" id="FOCX01000002">
    <property type="protein sequence ID" value="SEN32642.1"/>
    <property type="molecule type" value="Genomic_DNA"/>
</dbReference>
<dbReference type="InterPro" id="IPR058263">
    <property type="entry name" value="DUF7957"/>
</dbReference>
<evidence type="ECO:0008006" key="3">
    <source>
        <dbReference type="Google" id="ProtNLM"/>
    </source>
</evidence>
<evidence type="ECO:0000313" key="1">
    <source>
        <dbReference type="EMBL" id="SEN32642.1"/>
    </source>
</evidence>
<dbReference type="SUPFAM" id="SSF50998">
    <property type="entry name" value="Quinoprotein alcohol dehydrogenase-like"/>
    <property type="match status" value="1"/>
</dbReference>